<dbReference type="Gene3D" id="3.30.1540.10">
    <property type="entry name" value="formyl-coa transferase, domain 3"/>
    <property type="match status" value="1"/>
</dbReference>
<organism evidence="3">
    <name type="scientific">Dunaliella tertiolecta</name>
    <name type="common">Green alga</name>
    <dbReference type="NCBI Taxonomy" id="3047"/>
    <lineage>
        <taxon>Eukaryota</taxon>
        <taxon>Viridiplantae</taxon>
        <taxon>Chlorophyta</taxon>
        <taxon>core chlorophytes</taxon>
        <taxon>Chlorophyceae</taxon>
        <taxon>CS clade</taxon>
        <taxon>Chlamydomonadales</taxon>
        <taxon>Dunaliellaceae</taxon>
        <taxon>Dunaliella</taxon>
    </lineage>
</organism>
<dbReference type="EMBL" id="HBIP01001049">
    <property type="protein sequence ID" value="CAE0485415.1"/>
    <property type="molecule type" value="Transcribed_RNA"/>
</dbReference>
<dbReference type="PANTHER" id="PTHR48228:SF6">
    <property type="entry name" value="L-CARNITINE COA-TRANSFERASE"/>
    <property type="match status" value="1"/>
</dbReference>
<dbReference type="InterPro" id="IPR044855">
    <property type="entry name" value="CoA-Trfase_III_dom3_sf"/>
</dbReference>
<gene>
    <name evidence="3" type="ORF">DTER00134_LOCUS454</name>
</gene>
<dbReference type="Gene3D" id="3.40.50.10540">
    <property type="entry name" value="Crotonobetainyl-coa:carnitine coa-transferase, domain 1"/>
    <property type="match status" value="1"/>
</dbReference>
<keyword evidence="2" id="KW-0808">Transferase</keyword>
<dbReference type="InterPro" id="IPR003673">
    <property type="entry name" value="CoA-Trfase_fam_III"/>
</dbReference>
<evidence type="ECO:0000256" key="1">
    <source>
        <dbReference type="ARBA" id="ARBA00008383"/>
    </source>
</evidence>
<protein>
    <recommendedName>
        <fullName evidence="4">Formyl-CoA transferase</fullName>
    </recommendedName>
</protein>
<dbReference type="SUPFAM" id="SSF89796">
    <property type="entry name" value="CoA-transferase family III (CaiB/BaiF)"/>
    <property type="match status" value="1"/>
</dbReference>
<reference evidence="3" key="1">
    <citation type="submission" date="2021-01" db="EMBL/GenBank/DDBJ databases">
        <authorList>
            <person name="Corre E."/>
            <person name="Pelletier E."/>
            <person name="Niang G."/>
            <person name="Scheremetjew M."/>
            <person name="Finn R."/>
            <person name="Kale V."/>
            <person name="Holt S."/>
            <person name="Cochrane G."/>
            <person name="Meng A."/>
            <person name="Brown T."/>
            <person name="Cohen L."/>
        </authorList>
    </citation>
    <scope>NUCLEOTIDE SEQUENCE</scope>
    <source>
        <strain evidence="3">CCMP1320</strain>
    </source>
</reference>
<evidence type="ECO:0000313" key="3">
    <source>
        <dbReference type="EMBL" id="CAE0485415.1"/>
    </source>
</evidence>
<dbReference type="PANTHER" id="PTHR48228">
    <property type="entry name" value="SUCCINYL-COA--D-CITRAMALATE COA-TRANSFERASE"/>
    <property type="match status" value="1"/>
</dbReference>
<evidence type="ECO:0008006" key="4">
    <source>
        <dbReference type="Google" id="ProtNLM"/>
    </source>
</evidence>
<dbReference type="Pfam" id="PF02515">
    <property type="entry name" value="CoA_transf_3"/>
    <property type="match status" value="1"/>
</dbReference>
<dbReference type="AlphaFoldDB" id="A0A7S3QK63"/>
<dbReference type="GO" id="GO:0016740">
    <property type="term" value="F:transferase activity"/>
    <property type="evidence" value="ECO:0007669"/>
    <property type="project" value="UniProtKB-KW"/>
</dbReference>
<accession>A0A7S3QK63</accession>
<comment type="similarity">
    <text evidence="1">Belongs to the CoA-transferase III family.</text>
</comment>
<proteinExistence type="inferred from homology"/>
<dbReference type="InterPro" id="IPR050509">
    <property type="entry name" value="CoA-transferase_III"/>
</dbReference>
<name>A0A7S3QK63_DUNTE</name>
<evidence type="ECO:0000256" key="2">
    <source>
        <dbReference type="ARBA" id="ARBA00022679"/>
    </source>
</evidence>
<dbReference type="InterPro" id="IPR023606">
    <property type="entry name" value="CoA-Trfase_III_dom_1_sf"/>
</dbReference>
<sequence>MLRAVAHSLSIAHPPCSSMGMLASVWTVPGYAHAFSSNATNSNSHPGPLAGIRVLDLGQVVAGNFCGGTLAYFGADVIKVEPPGKGDALRALRMLENGTSGNSLWWRVSGRNRRCITANLHTPAGREIVKQLSSHADVLIENFRPGVMEKWGLGPADLKQSLIYTRISGYGQNGPRSGEPGYASVCEAYGGFRSLNGFPDREPVRPNLSLGDTLAGLHAAFGTVMALLHRQRLGVGQKGGGQVVDASISESVFNMLESCITEAAEAGVSRGPSGSTISGVVPSGTFQTKSGKHVIIGGNGDSVYSRLMAAIGRPDMSADNPQFATNNDRCKHVDLIMSEISKYCAEHTLDEVVATMNAARVPCGPILTVSDILQDEHYKARGMFEKASPPKGGREMTVPAMLPVLSKTPGATRWTGPDLGEHTEEVLRGELGYSEQKMAELRASGAI</sequence>